<dbReference type="SUPFAM" id="SSF53474">
    <property type="entry name" value="alpha/beta-Hydrolases"/>
    <property type="match status" value="1"/>
</dbReference>
<sequence length="306" mass="33683">MPRKDIEFQTHDNVTLRGWLYRPENISEDQKLAVIVMSAGWASLKEMSLDQSAEAFIAKLPIAALVYDHRSWGSSDTASGQPKHEIIPSIQMSDIQDAITYAQGLPNIDPTKVALWGSSYSGGHVLQVTAIDKRVKAVISQAPMVSGWETLLRLIRPDLIPNINAMFAGDRLARAAGQAAATVPVSDQNPLVPSSLPSAEAFEFYTEWGSKLEGKWKNEVTVRSLEASRSYDPALFIERIAPVPLLMVVAREDVTTPVDISLAAYQKAREPKHLVLLPGGHFEVYSGPNFALSSSKQVEFLQQNFL</sequence>
<dbReference type="InterPro" id="IPR000383">
    <property type="entry name" value="Xaa-Pro-like_dom"/>
</dbReference>
<dbReference type="Gene3D" id="3.40.50.1820">
    <property type="entry name" value="alpha/beta hydrolase"/>
    <property type="match status" value="1"/>
</dbReference>
<dbReference type="InterPro" id="IPR029058">
    <property type="entry name" value="AB_hydrolase_fold"/>
</dbReference>
<dbReference type="Proteomes" id="UP000297910">
    <property type="component" value="Unassembled WGS sequence"/>
</dbReference>
<dbReference type="PANTHER" id="PTHR22946">
    <property type="entry name" value="DIENELACTONE HYDROLASE DOMAIN-CONTAINING PROTEIN-RELATED"/>
    <property type="match status" value="1"/>
</dbReference>
<evidence type="ECO:0000313" key="4">
    <source>
        <dbReference type="Proteomes" id="UP000297910"/>
    </source>
</evidence>
<organism evidence="3 4">
    <name type="scientific">Botrytis paeoniae</name>
    <dbReference type="NCBI Taxonomy" id="278948"/>
    <lineage>
        <taxon>Eukaryota</taxon>
        <taxon>Fungi</taxon>
        <taxon>Dikarya</taxon>
        <taxon>Ascomycota</taxon>
        <taxon>Pezizomycotina</taxon>
        <taxon>Leotiomycetes</taxon>
        <taxon>Helotiales</taxon>
        <taxon>Sclerotiniaceae</taxon>
        <taxon>Botrytis</taxon>
    </lineage>
</organism>
<accession>A0A4Z1F152</accession>
<keyword evidence="4" id="KW-1185">Reference proteome</keyword>
<dbReference type="Pfam" id="PF02129">
    <property type="entry name" value="Peptidase_S15"/>
    <property type="match status" value="1"/>
</dbReference>
<dbReference type="GO" id="GO:0016788">
    <property type="term" value="F:hydrolase activity, acting on ester bonds"/>
    <property type="evidence" value="ECO:0007669"/>
    <property type="project" value="UniProtKB-ARBA"/>
</dbReference>
<dbReference type="EMBL" id="PQXI01000385">
    <property type="protein sequence ID" value="TGO18314.1"/>
    <property type="molecule type" value="Genomic_DNA"/>
</dbReference>
<dbReference type="PANTHER" id="PTHR22946:SF9">
    <property type="entry name" value="POLYKETIDE TRANSFERASE AF380"/>
    <property type="match status" value="1"/>
</dbReference>
<evidence type="ECO:0000313" key="3">
    <source>
        <dbReference type="EMBL" id="TGO18314.1"/>
    </source>
</evidence>
<name>A0A4Z1F152_9HELO</name>
<keyword evidence="1" id="KW-0378">Hydrolase</keyword>
<dbReference type="AlphaFoldDB" id="A0A4Z1F152"/>
<evidence type="ECO:0000259" key="2">
    <source>
        <dbReference type="Pfam" id="PF02129"/>
    </source>
</evidence>
<evidence type="ECO:0000256" key="1">
    <source>
        <dbReference type="ARBA" id="ARBA00022801"/>
    </source>
</evidence>
<comment type="caution">
    <text evidence="3">The sequence shown here is derived from an EMBL/GenBank/DDBJ whole genome shotgun (WGS) entry which is preliminary data.</text>
</comment>
<protein>
    <recommendedName>
        <fullName evidence="2">Xaa-Pro dipeptidyl-peptidase-like domain-containing protein</fullName>
    </recommendedName>
</protein>
<gene>
    <name evidence="3" type="ORF">BPAE_0387g00030</name>
</gene>
<feature type="domain" description="Xaa-Pro dipeptidyl-peptidase-like" evidence="2">
    <location>
        <begin position="12"/>
        <end position="282"/>
    </location>
</feature>
<proteinExistence type="predicted"/>
<reference evidence="3 4" key="1">
    <citation type="submission" date="2017-12" db="EMBL/GenBank/DDBJ databases">
        <title>Comparative genomics of Botrytis spp.</title>
        <authorList>
            <person name="Valero-Jimenez C.A."/>
            <person name="Tapia P."/>
            <person name="Veloso J."/>
            <person name="Silva-Moreno E."/>
            <person name="Staats M."/>
            <person name="Valdes J.H."/>
            <person name="Van Kan J.A.L."/>
        </authorList>
    </citation>
    <scope>NUCLEOTIDE SEQUENCE [LARGE SCALE GENOMIC DNA]</scope>
    <source>
        <strain evidence="3 4">Bp0003</strain>
    </source>
</reference>
<dbReference type="Gene3D" id="1.10.10.800">
    <property type="match status" value="1"/>
</dbReference>
<dbReference type="InterPro" id="IPR050261">
    <property type="entry name" value="FrsA_esterase"/>
</dbReference>